<dbReference type="RefSeq" id="WP_088712989.1">
    <property type="nucleotide sequence ID" value="NZ_JAGSGB010000002.1"/>
</dbReference>
<name>A0ABS7WKE7_9SPHN</name>
<dbReference type="Gene3D" id="3.40.50.200">
    <property type="entry name" value="Peptidase S8/S53 domain"/>
    <property type="match status" value="1"/>
</dbReference>
<feature type="active site" description="Charge relay system" evidence="5">
    <location>
        <position position="586"/>
    </location>
</feature>
<feature type="active site" description="Charge relay system" evidence="5">
    <location>
        <position position="560"/>
    </location>
</feature>
<dbReference type="PANTHER" id="PTHR43806">
    <property type="entry name" value="PEPTIDASE S8"/>
    <property type="match status" value="1"/>
</dbReference>
<dbReference type="Proteomes" id="UP000824621">
    <property type="component" value="Unassembled WGS sequence"/>
</dbReference>
<dbReference type="InterPro" id="IPR015500">
    <property type="entry name" value="Peptidase_S8_subtilisin-rel"/>
</dbReference>
<evidence type="ECO:0000256" key="2">
    <source>
        <dbReference type="ARBA" id="ARBA00022670"/>
    </source>
</evidence>
<evidence type="ECO:0000313" key="8">
    <source>
        <dbReference type="EMBL" id="MBZ6378409.1"/>
    </source>
</evidence>
<keyword evidence="2 5" id="KW-0645">Protease</keyword>
<evidence type="ECO:0000256" key="3">
    <source>
        <dbReference type="ARBA" id="ARBA00022801"/>
    </source>
</evidence>
<dbReference type="PROSITE" id="PS00138">
    <property type="entry name" value="SUBTILASE_SER"/>
    <property type="match status" value="1"/>
</dbReference>
<feature type="chain" id="PRO_5046545013" evidence="6">
    <location>
        <begin position="26"/>
        <end position="1264"/>
    </location>
</feature>
<dbReference type="InterPro" id="IPR050131">
    <property type="entry name" value="Peptidase_S8_subtilisin-like"/>
</dbReference>
<evidence type="ECO:0000256" key="1">
    <source>
        <dbReference type="ARBA" id="ARBA00011073"/>
    </source>
</evidence>
<comment type="caution">
    <text evidence="8">The sequence shown here is derived from an EMBL/GenBank/DDBJ whole genome shotgun (WGS) entry which is preliminary data.</text>
</comment>
<accession>A0ABS7WKE7</accession>
<dbReference type="SUPFAM" id="SSF52743">
    <property type="entry name" value="Subtilisin-like"/>
    <property type="match status" value="1"/>
</dbReference>
<evidence type="ECO:0000256" key="6">
    <source>
        <dbReference type="SAM" id="SignalP"/>
    </source>
</evidence>
<evidence type="ECO:0000256" key="5">
    <source>
        <dbReference type="PROSITE-ProRule" id="PRU01240"/>
    </source>
</evidence>
<protein>
    <submittedName>
        <fullName evidence="8">S8 family serine peptidase</fullName>
    </submittedName>
</protein>
<keyword evidence="3 5" id="KW-0378">Hydrolase</keyword>
<evidence type="ECO:0000313" key="9">
    <source>
        <dbReference type="Proteomes" id="UP000824621"/>
    </source>
</evidence>
<gene>
    <name evidence="8" type="ORF">KCN53_07145</name>
</gene>
<dbReference type="InterPro" id="IPR036852">
    <property type="entry name" value="Peptidase_S8/S53_dom_sf"/>
</dbReference>
<feature type="domain" description="Peptidase S8/S53" evidence="7">
    <location>
        <begin position="581"/>
        <end position="811"/>
    </location>
</feature>
<dbReference type="PANTHER" id="PTHR43806:SF11">
    <property type="entry name" value="CEREVISIN-RELATED"/>
    <property type="match status" value="1"/>
</dbReference>
<dbReference type="PROSITE" id="PS51892">
    <property type="entry name" value="SUBTILASE"/>
    <property type="match status" value="1"/>
</dbReference>
<reference evidence="8 9" key="1">
    <citation type="submission" date="2021-04" db="EMBL/GenBank/DDBJ databases">
        <authorList>
            <person name="Pira H."/>
            <person name="Risdian C."/>
            <person name="Wink J."/>
        </authorList>
    </citation>
    <scope>NUCLEOTIDE SEQUENCE [LARGE SCALE GENOMIC DNA]</scope>
    <source>
        <strain evidence="8 9">DSM 107782</strain>
    </source>
</reference>
<proteinExistence type="inferred from homology"/>
<keyword evidence="4 5" id="KW-0720">Serine protease</keyword>
<sequence>MSRKLLSRFTFSAVSSALMAGTALAAPQPASVDPITAQGGALTGDYGFIIPVDGDVSTDYGFIIPVDGQVGSDYGFIIPVEGQVGADYGFIIPVAGDVDSDYGFIIPVGGDVAPDYGFIIPVAGDVDGDYGFIIPVEGDIASDYGFIIPVGGDLEDEYGFIIPVDGGVDGEYGFIIPVGGDVDGDYGFIIPVQGELGTDYGFIIPVDGALAGEYGFIIPVDDSGVSADYGFIIPVDGDVAGNYGFIIPVGGDAAPDYGFIIPVDGDLSNAYGFIIPVDGSDAHGVYATIQSGAGDVTTDYGFIIPVDGEVNGAYGFIIPVDQEGIAGQYGFIIPVEGGGLTGSYGFIIPVEGSVDPDYGFIIPVSGEIIPEYGFIIPVIGDVDPDYGFIIPVAEQTVVADYGFIIPVDGVEGRYGFIIPVAGGVTENYGAILPGMDEILPDYGFIIPVEGDERADLGVANPEFGYIIPDYGFIIPVDGEYQVVAEADVDADYGFIIPVQGEVAPYYGFIIPVDGMDDVFPTAQPVAGPNLVDHWMAGARYSPVVSAAAGAGEGVTVGLLDFTPSGNADVLDAIVFSDGISSYESAHGAGVASLIVGGRYGFGVSGLAQRADLAVFNPFDATESTNFEDSGQGLEALAAQGASVINMSLGVENYVLAPEWADVLTSASLSDTVIVKAAGNDGAVHADDVEWTGKFDNLILVGSVGPDGTISDFSNTPGTACLTAGGTCRAGGDLMDRFIVAPGEQITVADGEGGLLLASGTSLATPIVTGAVALLHSRWPWLAKNPEASTEIIFASARDVGAEGVDEVYGHGLLDVAASQRPLDGYTLTTSPLAKSRTIYEMNMTQTLSAARIQSWAPVGGTRTVFEKVGTTYRDFVLPLTLDTLSQVANARGTDEEFENTFIDFSASSFAPRLDGEAPEGVFGFGSYGAQTVVARSGLRMNFSIAPTRSYFRTEGEANVDAAVSLANSEGTLSFTMGRGAGALALSGTDTLAAPQDTDLLTGGVNPVLGLASGDAFLGSQMQLADGLELRFGASTRDFAASRYTDLGAALRANFTPLDDYEASAMTVGARYGVATGVKLGADLTYLNESNAVLGVQSREDDLFGAGSETYALTGGAEFDLGGFSLDLSATTARTRAGEGGALAFSGGEFTSTAYQVALAKTGVLGAADRVRVSVAQPLHVDAGEVTYRGYEVVDRATGEIGLVDQTLGIDGGDRTHVVEALYGARILDGAGELNAFARGEFGLDERQAGGDKAVTVGAAFAVSF</sequence>
<organism evidence="8 9">
    <name type="scientific">Pacificimonas aurantium</name>
    <dbReference type="NCBI Taxonomy" id="1250540"/>
    <lineage>
        <taxon>Bacteria</taxon>
        <taxon>Pseudomonadati</taxon>
        <taxon>Pseudomonadota</taxon>
        <taxon>Alphaproteobacteria</taxon>
        <taxon>Sphingomonadales</taxon>
        <taxon>Sphingosinicellaceae</taxon>
        <taxon>Pacificimonas</taxon>
    </lineage>
</organism>
<dbReference type="PRINTS" id="PR00723">
    <property type="entry name" value="SUBTILISIN"/>
</dbReference>
<keyword evidence="9" id="KW-1185">Reference proteome</keyword>
<feature type="active site" description="Charge relay system" evidence="5">
    <location>
        <position position="761"/>
    </location>
</feature>
<keyword evidence="6" id="KW-0732">Signal</keyword>
<dbReference type="Pfam" id="PF00082">
    <property type="entry name" value="Peptidase_S8"/>
    <property type="match status" value="1"/>
</dbReference>
<dbReference type="InterPro" id="IPR023828">
    <property type="entry name" value="Peptidase_S8_Ser-AS"/>
</dbReference>
<dbReference type="InterPro" id="IPR000209">
    <property type="entry name" value="Peptidase_S8/S53_dom"/>
</dbReference>
<dbReference type="EMBL" id="JAGSGB010000002">
    <property type="protein sequence ID" value="MBZ6378409.1"/>
    <property type="molecule type" value="Genomic_DNA"/>
</dbReference>
<evidence type="ECO:0000256" key="4">
    <source>
        <dbReference type="ARBA" id="ARBA00022825"/>
    </source>
</evidence>
<comment type="similarity">
    <text evidence="1 5">Belongs to the peptidase S8 family.</text>
</comment>
<feature type="signal peptide" evidence="6">
    <location>
        <begin position="1"/>
        <end position="25"/>
    </location>
</feature>
<evidence type="ECO:0000259" key="7">
    <source>
        <dbReference type="Pfam" id="PF00082"/>
    </source>
</evidence>